<sequence length="158" mass="17455">MTTYTVHAPPVSATGGMREAERVVFVRDGFCWAAFLIPVIWMLYRRMWLVLCFYALFAVGIEWAGRMLGAPTAAALGLLGALYLGFEGNTLRRWTLARRRFTERGVADGRSLEEAEIRFFVRADDETPSPSGPASAPLAQPHFSADIVGLFPTPGTTR</sequence>
<reference evidence="2" key="1">
    <citation type="submission" date="2022-11" db="EMBL/GenBank/DDBJ databases">
        <title>Biodiversity and phylogenetic relationships of bacteria.</title>
        <authorList>
            <person name="Machado R.A.R."/>
            <person name="Bhat A."/>
            <person name="Loulou A."/>
            <person name="Kallel S."/>
        </authorList>
    </citation>
    <scope>NUCLEOTIDE SEQUENCE</scope>
    <source>
        <strain evidence="2">K-TC2</strain>
    </source>
</reference>
<protein>
    <submittedName>
        <fullName evidence="2">DUF2628 domain-containing protein</fullName>
    </submittedName>
</protein>
<dbReference type="RefSeq" id="WP_266336623.1">
    <property type="nucleotide sequence ID" value="NZ_JAPKNK010000001.1"/>
</dbReference>
<organism evidence="2 3">
    <name type="scientific">Kaistia nematophila</name>
    <dbReference type="NCBI Taxonomy" id="2994654"/>
    <lineage>
        <taxon>Bacteria</taxon>
        <taxon>Pseudomonadati</taxon>
        <taxon>Pseudomonadota</taxon>
        <taxon>Alphaproteobacteria</taxon>
        <taxon>Hyphomicrobiales</taxon>
        <taxon>Kaistiaceae</taxon>
        <taxon>Kaistia</taxon>
    </lineage>
</organism>
<feature type="transmembrane region" description="Helical" evidence="1">
    <location>
        <begin position="71"/>
        <end position="91"/>
    </location>
</feature>
<dbReference type="Proteomes" id="UP001144805">
    <property type="component" value="Unassembled WGS sequence"/>
</dbReference>
<evidence type="ECO:0000313" key="3">
    <source>
        <dbReference type="Proteomes" id="UP001144805"/>
    </source>
</evidence>
<feature type="transmembrane region" description="Helical" evidence="1">
    <location>
        <begin position="24"/>
        <end position="41"/>
    </location>
</feature>
<evidence type="ECO:0000256" key="1">
    <source>
        <dbReference type="SAM" id="Phobius"/>
    </source>
</evidence>
<keyword evidence="1" id="KW-0812">Transmembrane</keyword>
<keyword evidence="1" id="KW-0472">Membrane</keyword>
<dbReference type="EMBL" id="JAPKNK010000001">
    <property type="protein sequence ID" value="MCX5567635.1"/>
    <property type="molecule type" value="Genomic_DNA"/>
</dbReference>
<proteinExistence type="predicted"/>
<evidence type="ECO:0000313" key="2">
    <source>
        <dbReference type="EMBL" id="MCX5567635.1"/>
    </source>
</evidence>
<dbReference type="Pfam" id="PF10947">
    <property type="entry name" value="DUF2628"/>
    <property type="match status" value="1"/>
</dbReference>
<dbReference type="AlphaFoldDB" id="A0A9X3IKA8"/>
<keyword evidence="1" id="KW-1133">Transmembrane helix</keyword>
<name>A0A9X3IKA8_9HYPH</name>
<gene>
    <name evidence="2" type="ORF">OSH07_00360</name>
</gene>
<accession>A0A9X3IKA8</accession>
<dbReference type="InterPro" id="IPR024399">
    <property type="entry name" value="DUF2628"/>
</dbReference>
<comment type="caution">
    <text evidence="2">The sequence shown here is derived from an EMBL/GenBank/DDBJ whole genome shotgun (WGS) entry which is preliminary data.</text>
</comment>
<feature type="transmembrane region" description="Helical" evidence="1">
    <location>
        <begin position="48"/>
        <end position="65"/>
    </location>
</feature>
<keyword evidence="3" id="KW-1185">Reference proteome</keyword>